<dbReference type="InterPro" id="IPR052922">
    <property type="entry name" value="Cytidylate_Kinase-2"/>
</dbReference>
<protein>
    <recommendedName>
        <fullName evidence="3">Topology modulation protein</fullName>
    </recommendedName>
</protein>
<keyword evidence="2" id="KW-1185">Reference proteome</keyword>
<gene>
    <name evidence="1" type="ORF">UC3_01091</name>
</gene>
<accession>R3WWY0</accession>
<reference evidence="1 2" key="1">
    <citation type="submission" date="2013-02" db="EMBL/GenBank/DDBJ databases">
        <title>The Genome Sequence of Enterococcus phoeniculicola BAA-412.</title>
        <authorList>
            <consortium name="The Broad Institute Genome Sequencing Platform"/>
            <consortium name="The Broad Institute Genome Sequencing Center for Infectious Disease"/>
            <person name="Earl A.M."/>
            <person name="Gilmore M.S."/>
            <person name="Lebreton F."/>
            <person name="Walker B."/>
            <person name="Young S.K."/>
            <person name="Zeng Q."/>
            <person name="Gargeya S."/>
            <person name="Fitzgerald M."/>
            <person name="Haas B."/>
            <person name="Abouelleil A."/>
            <person name="Alvarado L."/>
            <person name="Arachchi H.M."/>
            <person name="Berlin A.M."/>
            <person name="Chapman S.B."/>
            <person name="Dewar J."/>
            <person name="Goldberg J."/>
            <person name="Griggs A."/>
            <person name="Gujja S."/>
            <person name="Hansen M."/>
            <person name="Howarth C."/>
            <person name="Imamovic A."/>
            <person name="Larimer J."/>
            <person name="McCowan C."/>
            <person name="Murphy C."/>
            <person name="Neiman D."/>
            <person name="Pearson M."/>
            <person name="Priest M."/>
            <person name="Roberts A."/>
            <person name="Saif S."/>
            <person name="Shea T."/>
            <person name="Sisk P."/>
            <person name="Sykes S."/>
            <person name="Wortman J."/>
            <person name="Nusbaum C."/>
            <person name="Birren B."/>
        </authorList>
    </citation>
    <scope>NUCLEOTIDE SEQUENCE [LARGE SCALE GENOMIC DNA]</scope>
    <source>
        <strain evidence="1 2">ATCC BAA-412</strain>
    </source>
</reference>
<evidence type="ECO:0000313" key="2">
    <source>
        <dbReference type="Proteomes" id="UP000013785"/>
    </source>
</evidence>
<dbReference type="Proteomes" id="UP000013785">
    <property type="component" value="Unassembled WGS sequence"/>
</dbReference>
<dbReference type="STRING" id="154621.RV11_GL000564"/>
<name>R3WWY0_9ENTE</name>
<comment type="caution">
    <text evidence="1">The sequence shown here is derived from an EMBL/GenBank/DDBJ whole genome shotgun (WGS) entry which is preliminary data.</text>
</comment>
<dbReference type="PANTHER" id="PTHR37816:SF3">
    <property type="entry name" value="MODULATES DNA TOPOLOGY"/>
    <property type="match status" value="1"/>
</dbReference>
<dbReference type="InterPro" id="IPR027417">
    <property type="entry name" value="P-loop_NTPase"/>
</dbReference>
<evidence type="ECO:0000313" key="1">
    <source>
        <dbReference type="EMBL" id="EOL46285.1"/>
    </source>
</evidence>
<proteinExistence type="predicted"/>
<dbReference type="AlphaFoldDB" id="R3WWY0"/>
<evidence type="ECO:0008006" key="3">
    <source>
        <dbReference type="Google" id="ProtNLM"/>
    </source>
</evidence>
<dbReference type="PANTHER" id="PTHR37816">
    <property type="entry name" value="YALI0E33011P"/>
    <property type="match status" value="1"/>
</dbReference>
<dbReference type="eggNOG" id="COG0563">
    <property type="taxonomic scope" value="Bacteria"/>
</dbReference>
<dbReference type="EMBL" id="AJAT01000011">
    <property type="protein sequence ID" value="EOL46285.1"/>
    <property type="molecule type" value="Genomic_DNA"/>
</dbReference>
<organism evidence="1 2">
    <name type="scientific">Enterococcus phoeniculicola ATCC BAA-412</name>
    <dbReference type="NCBI Taxonomy" id="1158610"/>
    <lineage>
        <taxon>Bacteria</taxon>
        <taxon>Bacillati</taxon>
        <taxon>Bacillota</taxon>
        <taxon>Bacilli</taxon>
        <taxon>Lactobacillales</taxon>
        <taxon>Enterococcaceae</taxon>
        <taxon>Enterococcus</taxon>
    </lineage>
</organism>
<dbReference type="SUPFAM" id="SSF52540">
    <property type="entry name" value="P-loop containing nucleoside triphosphate hydrolases"/>
    <property type="match status" value="1"/>
</dbReference>
<dbReference type="Gene3D" id="3.40.50.300">
    <property type="entry name" value="P-loop containing nucleotide triphosphate hydrolases"/>
    <property type="match status" value="1"/>
</dbReference>
<dbReference type="PATRIC" id="fig|1158610.3.peg.1070"/>
<dbReference type="OrthoDB" id="1201990at2"/>
<sequence>MNLQTSKRILIIGSPGSGKSTLAGILEKKLSLPVIHLDQINWKNNKETLSSQEFDEKLISILSSRVWIIDGNYNRTLELRIQAADTVIWLDFPRLLCVYRVLKRYILGKFRESSYGNPNRLEKEFISFIWHFNKTNKPNMLFLMKKYEKNCQFYQIKRPKEIKQLFV</sequence>
<dbReference type="HOGENOM" id="CLU_092618_0_3_9"/>
<dbReference type="RefSeq" id="WP_010767762.1">
    <property type="nucleotide sequence ID" value="NZ_ASWE01000002.1"/>
</dbReference>